<dbReference type="EMBL" id="JBHTMB010000072">
    <property type="protein sequence ID" value="MFD1233637.1"/>
    <property type="molecule type" value="Genomic_DNA"/>
</dbReference>
<evidence type="ECO:0000256" key="1">
    <source>
        <dbReference type="SAM" id="Phobius"/>
    </source>
</evidence>
<sequence>MRTPDAGLRRPTDRARTRLRRIVLSAAVLVVLLAVPVGMLAHNWEQKRSATAAATLAPVAAQIVTPAQTADPALQSPPVDPVGAALTSSTTVRYVAPDGRVLTTVVPWAADDPAPITLWVDRSGTPGEPPSSPGVARNVGIALGMAWIVVALATLFLVFVTVRIRLDEVDSEQWDREWARVEPLWSGRIP</sequence>
<name>A0ABW3VEB1_9PSEU</name>
<comment type="caution">
    <text evidence="2">The sequence shown here is derived from an EMBL/GenBank/DDBJ whole genome shotgun (WGS) entry which is preliminary data.</text>
</comment>
<feature type="transmembrane region" description="Helical" evidence="1">
    <location>
        <begin position="21"/>
        <end position="41"/>
    </location>
</feature>
<dbReference type="Proteomes" id="UP001597182">
    <property type="component" value="Unassembled WGS sequence"/>
</dbReference>
<gene>
    <name evidence="2" type="ORF">ACFQ34_10115</name>
</gene>
<keyword evidence="1" id="KW-0812">Transmembrane</keyword>
<organism evidence="2 3">
    <name type="scientific">Pseudonocardia benzenivorans</name>
    <dbReference type="NCBI Taxonomy" id="228005"/>
    <lineage>
        <taxon>Bacteria</taxon>
        <taxon>Bacillati</taxon>
        <taxon>Actinomycetota</taxon>
        <taxon>Actinomycetes</taxon>
        <taxon>Pseudonocardiales</taxon>
        <taxon>Pseudonocardiaceae</taxon>
        <taxon>Pseudonocardia</taxon>
    </lineage>
</organism>
<keyword evidence="1" id="KW-1133">Transmembrane helix</keyword>
<evidence type="ECO:0000313" key="3">
    <source>
        <dbReference type="Proteomes" id="UP001597182"/>
    </source>
</evidence>
<dbReference type="RefSeq" id="WP_346091949.1">
    <property type="nucleotide sequence ID" value="NZ_BAABKS010000047.1"/>
</dbReference>
<feature type="transmembrane region" description="Helical" evidence="1">
    <location>
        <begin position="139"/>
        <end position="162"/>
    </location>
</feature>
<dbReference type="InterPro" id="IPR039708">
    <property type="entry name" value="MT1774/Rv1733c-like"/>
</dbReference>
<protein>
    <recommendedName>
        <fullName evidence="4">Transmembrane protein</fullName>
    </recommendedName>
</protein>
<reference evidence="3" key="1">
    <citation type="journal article" date="2019" name="Int. J. Syst. Evol. Microbiol.">
        <title>The Global Catalogue of Microorganisms (GCM) 10K type strain sequencing project: providing services to taxonomists for standard genome sequencing and annotation.</title>
        <authorList>
            <consortium name="The Broad Institute Genomics Platform"/>
            <consortium name="The Broad Institute Genome Sequencing Center for Infectious Disease"/>
            <person name="Wu L."/>
            <person name="Ma J."/>
        </authorList>
    </citation>
    <scope>NUCLEOTIDE SEQUENCE [LARGE SCALE GENOMIC DNA]</scope>
    <source>
        <strain evidence="3">CCUG 49018</strain>
    </source>
</reference>
<evidence type="ECO:0000313" key="2">
    <source>
        <dbReference type="EMBL" id="MFD1233637.1"/>
    </source>
</evidence>
<accession>A0ABW3VEB1</accession>
<evidence type="ECO:0008006" key="4">
    <source>
        <dbReference type="Google" id="ProtNLM"/>
    </source>
</evidence>
<dbReference type="PANTHER" id="PTHR42305">
    <property type="entry name" value="MEMBRANE PROTEIN RV1733C-RELATED"/>
    <property type="match status" value="1"/>
</dbReference>
<keyword evidence="1" id="KW-0472">Membrane</keyword>
<keyword evidence="3" id="KW-1185">Reference proteome</keyword>
<dbReference type="PANTHER" id="PTHR42305:SF1">
    <property type="entry name" value="MEMBRANE PROTEIN RV1733C-RELATED"/>
    <property type="match status" value="1"/>
</dbReference>
<proteinExistence type="predicted"/>